<dbReference type="Proteomes" id="UP000641454">
    <property type="component" value="Unassembled WGS sequence"/>
</dbReference>
<evidence type="ECO:0000313" key="5">
    <source>
        <dbReference type="EMBL" id="MBC5843170.1"/>
    </source>
</evidence>
<dbReference type="GO" id="GO:0016874">
    <property type="term" value="F:ligase activity"/>
    <property type="evidence" value="ECO:0007669"/>
    <property type="project" value="UniProtKB-UniRule"/>
</dbReference>
<dbReference type="NCBIfam" id="TIGR03998">
    <property type="entry name" value="thiol_BshC"/>
    <property type="match status" value="1"/>
</dbReference>
<name>A0A923MZ48_9FLAO</name>
<sequence>MPTDCISYQNSGYFSPLMNDYLDEKSNVQSLYNRFPKLENFEAQITEKKANFNNASRATLVSVLKKQYSAIQSSQLTLQNIESLKVDNTFSITTGHQLNLFSGPLYFLYKIISTINLTQELKAKYPAHNFVPIYWMATEDHDFEEINYFNFRGKKIRWNKESNGPVGRLSTEGLSDLFEVFQQELGSSTNATTLKKIFQEAYLQHNNLADATRHLANALFGDKGLVIIDADDATLKRNFIPFIKEELLEQTSHKAVLETTDKLKDYNIQVNPREINLFYIEDQLRERIIFENGKYTINHTKKEFSENEILELLDSNPEKFSPNVIMRPLYQEVILPNLCYIGGGGEIAYWLELKSFFNKVNITFPMLLVRNSVLLASDKQVKKIDKLQLSWNDLFAKQGDLINRVTLQNSAFPINLTPQKEQLAKQFSDLYDLAKKTDNSFTGAVKAQEAKQTKGLENLEKRLLKAQKRKFSEEIERTTNLQNELFPNKSLQERQANFSEFYLEHGPELITKLISRLKPLKQTFEIVTL</sequence>
<reference evidence="5 6" key="1">
    <citation type="submission" date="2020-08" db="EMBL/GenBank/DDBJ databases">
        <title>Description of novel Flavobacterium F-392 isolate.</title>
        <authorList>
            <person name="Saticioglu I.B."/>
            <person name="Duman M."/>
            <person name="Altun S."/>
        </authorList>
    </citation>
    <scope>NUCLEOTIDE SEQUENCE [LARGE SCALE GENOMIC DNA]</scope>
    <source>
        <strain evidence="5 6">F-392</strain>
    </source>
</reference>
<feature type="domain" description="Bacillithiol biosynthesis BshC C-terminal coiled-coil" evidence="4">
    <location>
        <begin position="373"/>
        <end position="529"/>
    </location>
</feature>
<dbReference type="InterPro" id="IPR011199">
    <property type="entry name" value="Bacillithiol_biosynth_BshC"/>
</dbReference>
<dbReference type="InterPro" id="IPR055398">
    <property type="entry name" value="Rossmann-like_BshC"/>
</dbReference>
<accession>A0A923MZ48</accession>
<dbReference type="AlphaFoldDB" id="A0A923MZ48"/>
<comment type="similarity">
    <text evidence="2">Belongs to the BshC family.</text>
</comment>
<keyword evidence="2" id="KW-0175">Coiled coil</keyword>
<comment type="caution">
    <text evidence="5">The sequence shown here is derived from an EMBL/GenBank/DDBJ whole genome shotgun (WGS) entry which is preliminary data.</text>
</comment>
<keyword evidence="1 2" id="KW-0436">Ligase</keyword>
<evidence type="ECO:0000259" key="3">
    <source>
        <dbReference type="Pfam" id="PF10079"/>
    </source>
</evidence>
<gene>
    <name evidence="2 5" type="primary">bshC</name>
    <name evidence="5" type="ORF">H8R25_01790</name>
</gene>
<feature type="domain" description="Bacillithiol biosynthesis BshC N-terminal Rossmann-like" evidence="3">
    <location>
        <begin position="1"/>
        <end position="371"/>
    </location>
</feature>
<dbReference type="EC" id="6.-.-.-" evidence="2"/>
<dbReference type="Pfam" id="PF24850">
    <property type="entry name" value="CC_BshC"/>
    <property type="match status" value="1"/>
</dbReference>
<evidence type="ECO:0000256" key="2">
    <source>
        <dbReference type="HAMAP-Rule" id="MF_01867"/>
    </source>
</evidence>
<keyword evidence="6" id="KW-1185">Reference proteome</keyword>
<evidence type="ECO:0000256" key="1">
    <source>
        <dbReference type="ARBA" id="ARBA00022598"/>
    </source>
</evidence>
<protein>
    <recommendedName>
        <fullName evidence="2">Putative cysteine ligase BshC</fullName>
        <ecNumber evidence="2">6.-.-.-</ecNumber>
    </recommendedName>
</protein>
<dbReference type="PIRSF" id="PIRSF012535">
    <property type="entry name" value="UCP012535"/>
    <property type="match status" value="1"/>
</dbReference>
<organism evidence="5 6">
    <name type="scientific">Flavobacterium muglaense</name>
    <dbReference type="NCBI Taxonomy" id="2764716"/>
    <lineage>
        <taxon>Bacteria</taxon>
        <taxon>Pseudomonadati</taxon>
        <taxon>Bacteroidota</taxon>
        <taxon>Flavobacteriia</taxon>
        <taxon>Flavobacteriales</taxon>
        <taxon>Flavobacteriaceae</taxon>
        <taxon>Flavobacterium</taxon>
    </lineage>
</organism>
<feature type="coiled-coil region" evidence="2">
    <location>
        <begin position="449"/>
        <end position="481"/>
    </location>
</feature>
<dbReference type="InterPro" id="IPR055399">
    <property type="entry name" value="CC_BshC"/>
</dbReference>
<proteinExistence type="inferred from homology"/>
<evidence type="ECO:0000313" key="6">
    <source>
        <dbReference type="Proteomes" id="UP000641454"/>
    </source>
</evidence>
<dbReference type="EMBL" id="JACRUL010000002">
    <property type="protein sequence ID" value="MBC5843170.1"/>
    <property type="molecule type" value="Genomic_DNA"/>
</dbReference>
<dbReference type="RefSeq" id="WP_187016867.1">
    <property type="nucleotide sequence ID" value="NZ_JACRUK010000002.1"/>
</dbReference>
<evidence type="ECO:0000259" key="4">
    <source>
        <dbReference type="Pfam" id="PF24850"/>
    </source>
</evidence>
<dbReference type="HAMAP" id="MF_01867">
    <property type="entry name" value="BshC"/>
    <property type="match status" value="1"/>
</dbReference>
<dbReference type="Pfam" id="PF10079">
    <property type="entry name" value="Rossmann-like_BshC"/>
    <property type="match status" value="1"/>
</dbReference>